<keyword evidence="3" id="KW-1185">Reference proteome</keyword>
<dbReference type="InterPro" id="IPR027417">
    <property type="entry name" value="P-loop_NTPase"/>
</dbReference>
<dbReference type="EMBL" id="JAKQYM010000007">
    <property type="protein sequence ID" value="MCI2229552.1"/>
    <property type="molecule type" value="Genomic_DNA"/>
</dbReference>
<evidence type="ECO:0000313" key="3">
    <source>
        <dbReference type="Proteomes" id="UP001139369"/>
    </source>
</evidence>
<protein>
    <submittedName>
        <fullName evidence="2">AAA family ATPase</fullName>
    </submittedName>
</protein>
<feature type="domain" description="ORC1/DEAH AAA+ ATPase" evidence="1">
    <location>
        <begin position="105"/>
        <end position="221"/>
    </location>
</feature>
<dbReference type="Gene3D" id="3.40.50.300">
    <property type="entry name" value="P-loop containing nucleotide triphosphate hydrolases"/>
    <property type="match status" value="1"/>
</dbReference>
<dbReference type="InterPro" id="IPR052026">
    <property type="entry name" value="ExeA_AAA_ATPase_DNA-bind"/>
</dbReference>
<reference evidence="2" key="1">
    <citation type="submission" date="2022-02" db="EMBL/GenBank/DDBJ databases">
        <title>Polaribacter sp. MSW13, isolated from seawater.</title>
        <authorList>
            <person name="Kristyanto S."/>
            <person name="Jung J."/>
            <person name="Jeon C.O."/>
        </authorList>
    </citation>
    <scope>NUCLEOTIDE SEQUENCE</scope>
    <source>
        <strain evidence="2">MSW13</strain>
    </source>
</reference>
<proteinExistence type="predicted"/>
<gene>
    <name evidence="2" type="ORF">MC378_10270</name>
</gene>
<dbReference type="RefSeq" id="WP_242178678.1">
    <property type="nucleotide sequence ID" value="NZ_JAKQYM010000007.1"/>
</dbReference>
<dbReference type="PANTHER" id="PTHR35894">
    <property type="entry name" value="GENERAL SECRETION PATHWAY PROTEIN A-RELATED"/>
    <property type="match status" value="1"/>
</dbReference>
<dbReference type="Pfam" id="PF13401">
    <property type="entry name" value="AAA_22"/>
    <property type="match status" value="1"/>
</dbReference>
<dbReference type="Proteomes" id="UP001139369">
    <property type="component" value="Unassembled WGS sequence"/>
</dbReference>
<sequence length="316" mass="36398">MDLNTKQQIAKATQKYIDTHSLTYSDVNRLAGVPKEYLVSILKGVFTYNAGKDKVGEIPEKYFSLLATMADYSNKKKYWHIRQTTQMLQTLEILQDARDNSVTRVIIGETGCGKSHTLNLFKKKHPAEVFTIVVGSEDTLNDLLYKVCTALKVPVKGSRSSKIREISRSLEALRLNGRKPILVFDECEYMKPAALCSIKEFYDYLDKKCSITLIGTEQLKQNIERLRNRDAKGIPQLYRRIKFGFRHLRPINRKFTDFLQEIKDKKLKVWLQQNCANYGELHDVLVPCIKESERLEHPLDLPFVLMVLGLHNEDAA</sequence>
<organism evidence="2 3">
    <name type="scientific">Polaribacter marinus</name>
    <dbReference type="NCBI Taxonomy" id="2916838"/>
    <lineage>
        <taxon>Bacteria</taxon>
        <taxon>Pseudomonadati</taxon>
        <taxon>Bacteroidota</taxon>
        <taxon>Flavobacteriia</taxon>
        <taxon>Flavobacteriales</taxon>
        <taxon>Flavobacteriaceae</taxon>
    </lineage>
</organism>
<accession>A0A9X1VRB5</accession>
<name>A0A9X1VRB5_9FLAO</name>
<dbReference type="InterPro" id="IPR049945">
    <property type="entry name" value="AAA_22"/>
</dbReference>
<comment type="caution">
    <text evidence="2">The sequence shown here is derived from an EMBL/GenBank/DDBJ whole genome shotgun (WGS) entry which is preliminary data.</text>
</comment>
<evidence type="ECO:0000259" key="1">
    <source>
        <dbReference type="Pfam" id="PF13401"/>
    </source>
</evidence>
<dbReference type="SUPFAM" id="SSF52540">
    <property type="entry name" value="P-loop containing nucleoside triphosphate hydrolases"/>
    <property type="match status" value="1"/>
</dbReference>
<evidence type="ECO:0000313" key="2">
    <source>
        <dbReference type="EMBL" id="MCI2229552.1"/>
    </source>
</evidence>
<dbReference type="AlphaFoldDB" id="A0A9X1VRB5"/>
<dbReference type="GO" id="GO:0016887">
    <property type="term" value="F:ATP hydrolysis activity"/>
    <property type="evidence" value="ECO:0007669"/>
    <property type="project" value="InterPro"/>
</dbReference>
<dbReference type="PANTHER" id="PTHR35894:SF5">
    <property type="entry name" value="MU-LIKE PROPHAGE FLUMU DNA TRANSPOSITION PROTEIN B"/>
    <property type="match status" value="1"/>
</dbReference>